<dbReference type="EMBL" id="AFBI03000314">
    <property type="protein sequence ID" value="EJW05266.1"/>
    <property type="molecule type" value="Genomic_DNA"/>
</dbReference>
<proteinExistence type="predicted"/>
<dbReference type="VEuPathDB" id="MicrosporidiaDB:EDEG_04093"/>
<dbReference type="HOGENOM" id="CLU_1825246_0_0_1"/>
<comment type="caution">
    <text evidence="2">The sequence shown here is derived from an EMBL/GenBank/DDBJ whole genome shotgun (WGS) entry which is preliminary data.</text>
</comment>
<evidence type="ECO:0008006" key="4">
    <source>
        <dbReference type="Google" id="ProtNLM"/>
    </source>
</evidence>
<keyword evidence="1" id="KW-1133">Transmembrane helix</keyword>
<gene>
    <name evidence="2" type="ORF">EDEG_04093</name>
</gene>
<keyword evidence="1" id="KW-0472">Membrane</keyword>
<dbReference type="AlphaFoldDB" id="J9DC06"/>
<sequence length="141" mass="17045">MCTPAYNIRTCKPVYTLEKFILKMFLKTFLLNKVFVFLFFFKFICYCLKHICLYYYFYNIFSFVLIHISFLIFVCVSTLQNIVFSKENYALKNVFICLFDKCVYTMNNIFKAKKLYVYVVTENLIVSFSARRVVISLFQYF</sequence>
<dbReference type="Proteomes" id="UP000003163">
    <property type="component" value="Unassembled WGS sequence"/>
</dbReference>
<accession>J9DC06</accession>
<reference evidence="3" key="2">
    <citation type="submission" date="2015-07" db="EMBL/GenBank/DDBJ databases">
        <title>Contrasting host-pathogen interactions and genome evolution in two generalist and specialist microsporidian pathogens of mosquitoes.</title>
        <authorList>
            <consortium name="The Broad Institute Genomics Platform"/>
            <consortium name="The Broad Institute Genome Sequencing Center for Infectious Disease"/>
            <person name="Cuomo C.A."/>
            <person name="Sanscrainte N.D."/>
            <person name="Goldberg J.M."/>
            <person name="Heiman D."/>
            <person name="Young S."/>
            <person name="Zeng Q."/>
            <person name="Becnel J.J."/>
            <person name="Birren B.W."/>
        </authorList>
    </citation>
    <scope>NUCLEOTIDE SEQUENCE [LARGE SCALE GENOMIC DNA]</scope>
    <source>
        <strain evidence="3">USNM 41457</strain>
    </source>
</reference>
<keyword evidence="3" id="KW-1185">Reference proteome</keyword>
<organism evidence="2 3">
    <name type="scientific">Edhazardia aedis (strain USNM 41457)</name>
    <name type="common">Microsporidian parasite</name>
    <dbReference type="NCBI Taxonomy" id="1003232"/>
    <lineage>
        <taxon>Eukaryota</taxon>
        <taxon>Fungi</taxon>
        <taxon>Fungi incertae sedis</taxon>
        <taxon>Microsporidia</taxon>
        <taxon>Edhazardia</taxon>
    </lineage>
</organism>
<protein>
    <recommendedName>
        <fullName evidence="4">Transmembrane protein</fullName>
    </recommendedName>
</protein>
<feature type="transmembrane region" description="Helical" evidence="1">
    <location>
        <begin position="34"/>
        <end position="57"/>
    </location>
</feature>
<name>J9DC06_EDHAE</name>
<dbReference type="InParanoid" id="J9DC06"/>
<evidence type="ECO:0000256" key="1">
    <source>
        <dbReference type="SAM" id="Phobius"/>
    </source>
</evidence>
<reference evidence="2 3" key="1">
    <citation type="submission" date="2011-08" db="EMBL/GenBank/DDBJ databases">
        <authorList>
            <person name="Liu Z.J."/>
            <person name="Shi F.L."/>
            <person name="Lu J.Q."/>
            <person name="Li M."/>
            <person name="Wang Z.L."/>
        </authorList>
    </citation>
    <scope>NUCLEOTIDE SEQUENCE [LARGE SCALE GENOMIC DNA]</scope>
    <source>
        <strain evidence="2 3">USNM 41457</strain>
    </source>
</reference>
<keyword evidence="1" id="KW-0812">Transmembrane</keyword>
<evidence type="ECO:0000313" key="3">
    <source>
        <dbReference type="Proteomes" id="UP000003163"/>
    </source>
</evidence>
<feature type="transmembrane region" description="Helical" evidence="1">
    <location>
        <begin position="63"/>
        <end position="84"/>
    </location>
</feature>
<evidence type="ECO:0000313" key="2">
    <source>
        <dbReference type="EMBL" id="EJW05266.1"/>
    </source>
</evidence>